<dbReference type="SMART" id="SM00747">
    <property type="entry name" value="CFEM"/>
    <property type="match status" value="1"/>
</dbReference>
<dbReference type="AlphaFoldDB" id="A0A179FQ23"/>
<feature type="region of interest" description="Disordered" evidence="15">
    <location>
        <begin position="379"/>
        <end position="413"/>
    </location>
</feature>
<dbReference type="GO" id="GO:0098552">
    <property type="term" value="C:side of membrane"/>
    <property type="evidence" value="ECO:0007669"/>
    <property type="project" value="UniProtKB-KW"/>
</dbReference>
<dbReference type="RefSeq" id="XP_018144534.1">
    <property type="nucleotide sequence ID" value="XM_018283454.1"/>
</dbReference>
<evidence type="ECO:0000256" key="7">
    <source>
        <dbReference type="ARBA" id="ARBA00022692"/>
    </source>
</evidence>
<evidence type="ECO:0000256" key="2">
    <source>
        <dbReference type="ARBA" id="ARBA00004589"/>
    </source>
</evidence>
<name>A0A179FQ23_METCM</name>
<feature type="disulfide bond" evidence="14">
    <location>
        <begin position="38"/>
        <end position="69"/>
    </location>
</feature>
<dbReference type="PROSITE" id="PS52012">
    <property type="entry name" value="CFEM"/>
    <property type="match status" value="1"/>
</dbReference>
<keyword evidence="5" id="KW-0964">Secreted</keyword>
<keyword evidence="6" id="KW-0336">GPI-anchor</keyword>
<keyword evidence="14" id="KW-0349">Heme</keyword>
<dbReference type="Proteomes" id="UP000078397">
    <property type="component" value="Unassembled WGS sequence"/>
</dbReference>
<comment type="similarity">
    <text evidence="4">Belongs to the RBT5 family.</text>
</comment>
<keyword evidence="10 16" id="KW-0472">Membrane</keyword>
<proteinExistence type="inferred from homology"/>
<feature type="transmembrane region" description="Helical" evidence="16">
    <location>
        <begin position="259"/>
        <end position="282"/>
    </location>
</feature>
<evidence type="ECO:0000256" key="14">
    <source>
        <dbReference type="PROSITE-ProRule" id="PRU01356"/>
    </source>
</evidence>
<comment type="similarity">
    <text evidence="13">Belongs to the SAT4 family.</text>
</comment>
<keyword evidence="7 16" id="KW-0812">Transmembrane</keyword>
<feature type="disulfide bond" evidence="14">
    <location>
        <begin position="57"/>
        <end position="90"/>
    </location>
</feature>
<dbReference type="InterPro" id="IPR049326">
    <property type="entry name" value="Rhodopsin_dom_fungi"/>
</dbReference>
<sequence length="460" mass="51819">MKAWHYIITALVALPAVLAEQSSLTAVLDKFPSCAISCLGQSLPQSHCSMTDQKCMCTDMQLQESMTGCVISNCTIKEAILVKNLTSTGCGEPIRDKSSQYVVVSNTFGIISAIFVIQRFAYKYWAKLEYGLDDWFTLLTIVVGVPTTVINAHGVAPNGMGRDAWTLTYENLTNFGRYFYILEIIYFAEVSLSKLAILFFYIRIFPSAGVRRVLWGTVVFVALFGVAFIFSAIFQCTPIDYYWWKWDDGHHGRCLDINAIAWSNAAISIVLDGWMLAIPLWQLKTLNLDWRKKVGVGLMFSVGTFVTIVSILRLKSLVTFGSDSTNPTWDFFDVGIWSTVEINVALICACLPSLRLLLVRLFPQLLGTTQRYYARYGSRTQPKSTMRRASRPLGTTSVSHVERSQHRPEPPSKHITFQKTFTVEYGETDREHDEAHLVYMKDLEMKSCRSDSRSGGSFTS</sequence>
<evidence type="ECO:0000256" key="6">
    <source>
        <dbReference type="ARBA" id="ARBA00022622"/>
    </source>
</evidence>
<evidence type="ECO:0000256" key="15">
    <source>
        <dbReference type="SAM" id="MobiDB-lite"/>
    </source>
</evidence>
<feature type="transmembrane region" description="Helical" evidence="16">
    <location>
        <begin position="334"/>
        <end position="358"/>
    </location>
</feature>
<gene>
    <name evidence="19" type="ORF">VFPPC_04039</name>
</gene>
<feature type="transmembrane region" description="Helical" evidence="16">
    <location>
        <begin position="134"/>
        <end position="156"/>
    </location>
</feature>
<feature type="compositionally biased region" description="Basic and acidic residues" evidence="15">
    <location>
        <begin position="400"/>
        <end position="412"/>
    </location>
</feature>
<protein>
    <recommendedName>
        <fullName evidence="18">CFEM domain-containing protein</fullName>
    </recommendedName>
</protein>
<dbReference type="Pfam" id="PF05730">
    <property type="entry name" value="CFEM"/>
    <property type="match status" value="1"/>
</dbReference>
<evidence type="ECO:0000259" key="18">
    <source>
        <dbReference type="PROSITE" id="PS52012"/>
    </source>
</evidence>
<dbReference type="KEGG" id="pchm:VFPPC_04039"/>
<evidence type="ECO:0000256" key="8">
    <source>
        <dbReference type="ARBA" id="ARBA00022729"/>
    </source>
</evidence>
<feature type="chain" id="PRO_5008101904" description="CFEM domain-containing protein" evidence="17">
    <location>
        <begin position="20"/>
        <end position="460"/>
    </location>
</feature>
<keyword evidence="14" id="KW-0479">Metal-binding</keyword>
<evidence type="ECO:0000256" key="3">
    <source>
        <dbReference type="ARBA" id="ARBA00004613"/>
    </source>
</evidence>
<keyword evidence="12" id="KW-0449">Lipoprotein</keyword>
<organism evidence="19 20">
    <name type="scientific">Pochonia chlamydosporia 170</name>
    <dbReference type="NCBI Taxonomy" id="1380566"/>
    <lineage>
        <taxon>Eukaryota</taxon>
        <taxon>Fungi</taxon>
        <taxon>Dikarya</taxon>
        <taxon>Ascomycota</taxon>
        <taxon>Pezizomycotina</taxon>
        <taxon>Sordariomycetes</taxon>
        <taxon>Hypocreomycetidae</taxon>
        <taxon>Hypocreales</taxon>
        <taxon>Clavicipitaceae</taxon>
        <taxon>Pochonia</taxon>
    </lineage>
</organism>
<dbReference type="Pfam" id="PF20684">
    <property type="entry name" value="Fung_rhodopsin"/>
    <property type="match status" value="1"/>
</dbReference>
<feature type="disulfide bond" evidence="14">
    <location>
        <begin position="48"/>
        <end position="55"/>
    </location>
</feature>
<keyword evidence="9 16" id="KW-1133">Transmembrane helix</keyword>
<evidence type="ECO:0000256" key="4">
    <source>
        <dbReference type="ARBA" id="ARBA00010031"/>
    </source>
</evidence>
<dbReference type="GO" id="GO:0046872">
    <property type="term" value="F:metal ion binding"/>
    <property type="evidence" value="ECO:0007669"/>
    <property type="project" value="UniProtKB-UniRule"/>
</dbReference>
<dbReference type="InterPro" id="IPR008427">
    <property type="entry name" value="Extracellular_membr_CFEM_dom"/>
</dbReference>
<evidence type="ECO:0000256" key="10">
    <source>
        <dbReference type="ARBA" id="ARBA00023136"/>
    </source>
</evidence>
<feature type="transmembrane region" description="Helical" evidence="16">
    <location>
        <begin position="213"/>
        <end position="234"/>
    </location>
</feature>
<reference evidence="19 20" key="1">
    <citation type="journal article" date="2016" name="PLoS Pathog.">
        <title>Biosynthesis of antibiotic leucinostatins in bio-control fungus Purpureocillium lilacinum and their inhibition on phytophthora revealed by genome mining.</title>
        <authorList>
            <person name="Wang G."/>
            <person name="Liu Z."/>
            <person name="Lin R."/>
            <person name="Li E."/>
            <person name="Mao Z."/>
            <person name="Ling J."/>
            <person name="Yang Y."/>
            <person name="Yin W.B."/>
            <person name="Xie B."/>
        </authorList>
    </citation>
    <scope>NUCLEOTIDE SEQUENCE [LARGE SCALE GENOMIC DNA]</scope>
    <source>
        <strain evidence="19">170</strain>
    </source>
</reference>
<feature type="binding site" description="axial binding residue" evidence="14">
    <location>
        <position position="52"/>
    </location>
    <ligand>
        <name>heme</name>
        <dbReference type="ChEBI" id="CHEBI:30413"/>
    </ligand>
    <ligandPart>
        <name>Fe</name>
        <dbReference type="ChEBI" id="CHEBI:18248"/>
    </ligandPart>
</feature>
<feature type="signal peptide" evidence="17">
    <location>
        <begin position="1"/>
        <end position="19"/>
    </location>
</feature>
<dbReference type="InterPro" id="IPR052337">
    <property type="entry name" value="SAT4-like"/>
</dbReference>
<dbReference type="GO" id="GO:0005576">
    <property type="term" value="C:extracellular region"/>
    <property type="evidence" value="ECO:0007669"/>
    <property type="project" value="UniProtKB-SubCell"/>
</dbReference>
<dbReference type="PANTHER" id="PTHR33048:SF143">
    <property type="entry name" value="EXTRACELLULAR MEMBRANE PROTEIN CFEM DOMAIN-CONTAINING PROTEIN-RELATED"/>
    <property type="match status" value="1"/>
</dbReference>
<evidence type="ECO:0000256" key="17">
    <source>
        <dbReference type="SAM" id="SignalP"/>
    </source>
</evidence>
<keyword evidence="6" id="KW-0325">Glycoprotein</keyword>
<dbReference type="EMBL" id="LSBJ02000003">
    <property type="protein sequence ID" value="OAQ67684.1"/>
    <property type="molecule type" value="Genomic_DNA"/>
</dbReference>
<keyword evidence="20" id="KW-1185">Reference proteome</keyword>
<keyword evidence="14" id="KW-0408">Iron</keyword>
<feature type="transmembrane region" description="Helical" evidence="16">
    <location>
        <begin position="101"/>
        <end position="122"/>
    </location>
</feature>
<evidence type="ECO:0000313" key="19">
    <source>
        <dbReference type="EMBL" id="OAQ67684.1"/>
    </source>
</evidence>
<evidence type="ECO:0000256" key="5">
    <source>
        <dbReference type="ARBA" id="ARBA00022525"/>
    </source>
</evidence>
<evidence type="ECO:0000256" key="13">
    <source>
        <dbReference type="ARBA" id="ARBA00038359"/>
    </source>
</evidence>
<dbReference type="STRING" id="1380566.A0A179FQ23"/>
<evidence type="ECO:0000256" key="11">
    <source>
        <dbReference type="ARBA" id="ARBA00023157"/>
    </source>
</evidence>
<evidence type="ECO:0000256" key="1">
    <source>
        <dbReference type="ARBA" id="ARBA00004141"/>
    </source>
</evidence>
<keyword evidence="8 17" id="KW-0732">Signal</keyword>
<evidence type="ECO:0000256" key="12">
    <source>
        <dbReference type="ARBA" id="ARBA00023288"/>
    </source>
</evidence>
<feature type="transmembrane region" description="Helical" evidence="16">
    <location>
        <begin position="178"/>
        <end position="201"/>
    </location>
</feature>
<keyword evidence="11 14" id="KW-1015">Disulfide bond</keyword>
<accession>A0A179FQ23</accession>
<evidence type="ECO:0000256" key="16">
    <source>
        <dbReference type="SAM" id="Phobius"/>
    </source>
</evidence>
<feature type="domain" description="CFEM" evidence="18">
    <location>
        <begin position="6"/>
        <end position="117"/>
    </location>
</feature>
<comment type="subcellular location">
    <subcellularLocation>
        <location evidence="2">Membrane</location>
        <topology evidence="2">Lipid-anchor</topology>
        <topology evidence="2">GPI-anchor</topology>
    </subcellularLocation>
    <subcellularLocation>
        <location evidence="1">Membrane</location>
        <topology evidence="1">Multi-pass membrane protein</topology>
    </subcellularLocation>
    <subcellularLocation>
        <location evidence="3">Secreted</location>
    </subcellularLocation>
</comment>
<evidence type="ECO:0000256" key="9">
    <source>
        <dbReference type="ARBA" id="ARBA00022989"/>
    </source>
</evidence>
<feature type="disulfide bond" evidence="14">
    <location>
        <begin position="34"/>
        <end position="74"/>
    </location>
</feature>
<feature type="transmembrane region" description="Helical" evidence="16">
    <location>
        <begin position="294"/>
        <end position="314"/>
    </location>
</feature>
<dbReference type="GeneID" id="28847448"/>
<dbReference type="PANTHER" id="PTHR33048">
    <property type="entry name" value="PTH11-LIKE INTEGRAL MEMBRANE PROTEIN (AFU_ORTHOLOGUE AFUA_5G11245)"/>
    <property type="match status" value="1"/>
</dbReference>
<evidence type="ECO:0000313" key="20">
    <source>
        <dbReference type="Proteomes" id="UP000078397"/>
    </source>
</evidence>
<dbReference type="OrthoDB" id="2496787at2759"/>
<comment type="caution">
    <text evidence="19">The sequence shown here is derived from an EMBL/GenBank/DDBJ whole genome shotgun (WGS) entry which is preliminary data.</text>
</comment>